<comment type="caution">
    <text evidence="2">The sequence shown here is derived from an EMBL/GenBank/DDBJ whole genome shotgun (WGS) entry which is preliminary data.</text>
</comment>
<dbReference type="InterPro" id="IPR041581">
    <property type="entry name" value="Glyoxalase_6"/>
</dbReference>
<protein>
    <submittedName>
        <fullName evidence="2">VOC family protein</fullName>
    </submittedName>
</protein>
<organism evidence="2 3">
    <name type="scientific">Brevibacterium senegalense</name>
    <dbReference type="NCBI Taxonomy" id="1033736"/>
    <lineage>
        <taxon>Bacteria</taxon>
        <taxon>Bacillati</taxon>
        <taxon>Actinomycetota</taxon>
        <taxon>Actinomycetes</taxon>
        <taxon>Micrococcales</taxon>
        <taxon>Brevibacteriaceae</taxon>
        <taxon>Brevibacterium</taxon>
    </lineage>
</organism>
<evidence type="ECO:0000313" key="3">
    <source>
        <dbReference type="Proteomes" id="UP000784435"/>
    </source>
</evidence>
<reference evidence="2" key="2">
    <citation type="submission" date="2021-09" db="EMBL/GenBank/DDBJ databases">
        <authorList>
            <person name="Gilroy R."/>
        </authorList>
    </citation>
    <scope>NUCLEOTIDE SEQUENCE</scope>
    <source>
        <strain evidence="2">ChiGjej5B5-7349</strain>
    </source>
</reference>
<dbReference type="PANTHER" id="PTHR35908:SF1">
    <property type="entry name" value="CONSERVED PROTEIN"/>
    <property type="match status" value="1"/>
</dbReference>
<dbReference type="Proteomes" id="UP000784435">
    <property type="component" value="Unassembled WGS sequence"/>
</dbReference>
<evidence type="ECO:0000313" key="2">
    <source>
        <dbReference type="EMBL" id="HJG79037.1"/>
    </source>
</evidence>
<dbReference type="AlphaFoldDB" id="A0A921MC78"/>
<reference evidence="2" key="1">
    <citation type="journal article" date="2021" name="PeerJ">
        <title>Extensive microbial diversity within the chicken gut microbiome revealed by metagenomics and culture.</title>
        <authorList>
            <person name="Gilroy R."/>
            <person name="Ravi A."/>
            <person name="Getino M."/>
            <person name="Pursley I."/>
            <person name="Horton D.L."/>
            <person name="Alikhan N.F."/>
            <person name="Baker D."/>
            <person name="Gharbi K."/>
            <person name="Hall N."/>
            <person name="Watson M."/>
            <person name="Adriaenssens E.M."/>
            <person name="Foster-Nyarko E."/>
            <person name="Jarju S."/>
            <person name="Secka A."/>
            <person name="Antonio M."/>
            <person name="Oren A."/>
            <person name="Chaudhuri R.R."/>
            <person name="La Ragione R."/>
            <person name="Hildebrand F."/>
            <person name="Pallen M.J."/>
        </authorList>
    </citation>
    <scope>NUCLEOTIDE SEQUENCE</scope>
    <source>
        <strain evidence="2">ChiGjej5B5-7349</strain>
    </source>
</reference>
<dbReference type="InterPro" id="IPR029068">
    <property type="entry name" value="Glyas_Bleomycin-R_OHBP_Dase"/>
</dbReference>
<dbReference type="Pfam" id="PF18029">
    <property type="entry name" value="Glyoxalase_6"/>
    <property type="match status" value="1"/>
</dbReference>
<gene>
    <name evidence="2" type="ORF">K8V08_01340</name>
</gene>
<accession>A0A921MC78</accession>
<name>A0A921MC78_9MICO</name>
<dbReference type="Gene3D" id="3.10.180.10">
    <property type="entry name" value="2,3-Dihydroxybiphenyl 1,2-Dioxygenase, domain 1"/>
    <property type="match status" value="1"/>
</dbReference>
<dbReference type="PANTHER" id="PTHR35908">
    <property type="entry name" value="HYPOTHETICAL FUSION PROTEIN"/>
    <property type="match status" value="1"/>
</dbReference>
<sequence>MALRWYTIVVDSLDPQAQARWWAQVLDWALVFDTPEEAVIIPKDVPPGPLDDLSSWMSAGQGMVFVRVPEEKSVKNRLHIDLAPHTSQNRDEEITRLLQMGATRADVGQTEADGWTVLRDPEENEFCVLSSRDS</sequence>
<dbReference type="SUPFAM" id="SSF54593">
    <property type="entry name" value="Glyoxalase/Bleomycin resistance protein/Dihydroxybiphenyl dioxygenase"/>
    <property type="match status" value="1"/>
</dbReference>
<evidence type="ECO:0000259" key="1">
    <source>
        <dbReference type="Pfam" id="PF18029"/>
    </source>
</evidence>
<dbReference type="EMBL" id="DYUK01000028">
    <property type="protein sequence ID" value="HJG79037.1"/>
    <property type="molecule type" value="Genomic_DNA"/>
</dbReference>
<proteinExistence type="predicted"/>
<feature type="domain" description="Glyoxalase-like" evidence="1">
    <location>
        <begin position="8"/>
        <end position="129"/>
    </location>
</feature>